<feature type="transmembrane region" description="Helical" evidence="1">
    <location>
        <begin position="65"/>
        <end position="86"/>
    </location>
</feature>
<keyword evidence="1" id="KW-0472">Membrane</keyword>
<gene>
    <name evidence="2" type="ORF">HQ497_12355</name>
</gene>
<keyword evidence="1" id="KW-1133">Transmembrane helix</keyword>
<dbReference type="AlphaFoldDB" id="A0A972W1B3"/>
<accession>A0A972W1B3</accession>
<organism evidence="2 3">
    <name type="scientific">SAR86 cluster bacterium</name>
    <dbReference type="NCBI Taxonomy" id="2030880"/>
    <lineage>
        <taxon>Bacteria</taxon>
        <taxon>Pseudomonadati</taxon>
        <taxon>Pseudomonadota</taxon>
        <taxon>Gammaproteobacteria</taxon>
        <taxon>SAR86 cluster</taxon>
    </lineage>
</organism>
<protein>
    <submittedName>
        <fullName evidence="2">Uncharacterized protein</fullName>
    </submittedName>
</protein>
<feature type="transmembrane region" description="Helical" evidence="1">
    <location>
        <begin position="93"/>
        <end position="120"/>
    </location>
</feature>
<evidence type="ECO:0000313" key="3">
    <source>
        <dbReference type="Proteomes" id="UP000754644"/>
    </source>
</evidence>
<evidence type="ECO:0000313" key="2">
    <source>
        <dbReference type="EMBL" id="NQV66145.1"/>
    </source>
</evidence>
<feature type="transmembrane region" description="Helical" evidence="1">
    <location>
        <begin position="140"/>
        <end position="161"/>
    </location>
</feature>
<proteinExistence type="predicted"/>
<comment type="caution">
    <text evidence="2">The sequence shown here is derived from an EMBL/GenBank/DDBJ whole genome shotgun (WGS) entry which is preliminary data.</text>
</comment>
<keyword evidence="1" id="KW-0812">Transmembrane</keyword>
<dbReference type="Proteomes" id="UP000754644">
    <property type="component" value="Unassembled WGS sequence"/>
</dbReference>
<reference evidence="2" key="1">
    <citation type="submission" date="2020-05" db="EMBL/GenBank/DDBJ databases">
        <title>Sulfur intermediates as new biogeochemical hubs in an aquatic model microbial ecosystem.</title>
        <authorList>
            <person name="Vigneron A."/>
        </authorList>
    </citation>
    <scope>NUCLEOTIDE SEQUENCE</scope>
    <source>
        <strain evidence="2">Bin.250</strain>
    </source>
</reference>
<name>A0A972W1B3_9GAMM</name>
<feature type="transmembrane region" description="Helical" evidence="1">
    <location>
        <begin position="12"/>
        <end position="34"/>
    </location>
</feature>
<sequence length="202" mass="23160">MLDATELYQLTPLLKGILWVEVIVYLGLGLFEVFDDFLVKPKSWMTISDRPNGYLVLVDKVGHKMHATVCFLLGFVALNGIIEGAVTRFELELCFVSVALLMMTIWMTMLPGRLGIFVVTLTKPEFWIQILMMAFFVDLIRPWIVLVCLGLNGWGVIVYFAQTRRHLFRRFEYSAVRDDLVEVGLEQSKIDSLDKMAGFKQL</sequence>
<evidence type="ECO:0000256" key="1">
    <source>
        <dbReference type="SAM" id="Phobius"/>
    </source>
</evidence>
<dbReference type="EMBL" id="JABMOJ010000466">
    <property type="protein sequence ID" value="NQV66145.1"/>
    <property type="molecule type" value="Genomic_DNA"/>
</dbReference>